<accession>A0AAW4WWL6</accession>
<comment type="caution">
    <text evidence="1">The sequence shown here is derived from an EMBL/GenBank/DDBJ whole genome shotgun (WGS) entry which is preliminary data.</text>
</comment>
<dbReference type="Proteomes" id="UP001197847">
    <property type="component" value="Unassembled WGS sequence"/>
</dbReference>
<reference evidence="1" key="1">
    <citation type="submission" date="2021-10" db="EMBL/GenBank/DDBJ databases">
        <title>Collection of gut derived symbiotic bacterial strains cultured from healthy donors.</title>
        <authorList>
            <person name="Lin H."/>
            <person name="Littmann E."/>
            <person name="Claire K."/>
            <person name="Pamer E."/>
        </authorList>
    </citation>
    <scope>NUCLEOTIDE SEQUENCE</scope>
    <source>
        <strain evidence="1">MSK.22.92</strain>
    </source>
</reference>
<protein>
    <submittedName>
        <fullName evidence="1">Uncharacterized protein</fullName>
    </submittedName>
</protein>
<evidence type="ECO:0000313" key="1">
    <source>
        <dbReference type="EMBL" id="MCC2749093.1"/>
    </source>
</evidence>
<dbReference type="EMBL" id="JAJFBX010000547">
    <property type="protein sequence ID" value="MCC2749093.1"/>
    <property type="molecule type" value="Genomic_DNA"/>
</dbReference>
<dbReference type="AlphaFoldDB" id="A0AAW4WWL6"/>
<feature type="non-terminal residue" evidence="1">
    <location>
        <position position="72"/>
    </location>
</feature>
<sequence length="72" mass="7944">DVIEEKKGCKPIDDSILAEVKDAVDNELPKLALSNDCYEAPKITKNSDTIKNVKEALDKYTVSTITYKIEGA</sequence>
<name>A0AAW4WWL6_9FIRM</name>
<gene>
    <name evidence="1" type="ORF">LK487_19165</name>
</gene>
<feature type="non-terminal residue" evidence="1">
    <location>
        <position position="1"/>
    </location>
</feature>
<organism evidence="1 2">
    <name type="scientific">Agathobacter rectalis</name>
    <dbReference type="NCBI Taxonomy" id="39491"/>
    <lineage>
        <taxon>Bacteria</taxon>
        <taxon>Bacillati</taxon>
        <taxon>Bacillota</taxon>
        <taxon>Clostridia</taxon>
        <taxon>Lachnospirales</taxon>
        <taxon>Lachnospiraceae</taxon>
        <taxon>Agathobacter</taxon>
    </lineage>
</organism>
<proteinExistence type="predicted"/>
<evidence type="ECO:0000313" key="2">
    <source>
        <dbReference type="Proteomes" id="UP001197847"/>
    </source>
</evidence>